<dbReference type="EMBL" id="BMCB01000010">
    <property type="protein sequence ID" value="GGA93402.1"/>
    <property type="molecule type" value="Genomic_DNA"/>
</dbReference>
<dbReference type="Proteomes" id="UP000243706">
    <property type="component" value="Chromosome 1"/>
</dbReference>
<evidence type="ECO:0000313" key="4">
    <source>
        <dbReference type="Proteomes" id="UP000652995"/>
    </source>
</evidence>
<reference evidence="1" key="4">
    <citation type="submission" date="2024-05" db="EMBL/GenBank/DDBJ databases">
        <authorList>
            <person name="Sun Q."/>
            <person name="Sedlacek I."/>
        </authorList>
    </citation>
    <scope>NUCLEOTIDE SEQUENCE</scope>
    <source>
        <strain evidence="1">CCM 4175</strain>
    </source>
</reference>
<dbReference type="EMBL" id="LT906464">
    <property type="protein sequence ID" value="SNW00618.1"/>
    <property type="molecule type" value="Genomic_DNA"/>
</dbReference>
<name>A0A240C0J6_9STAP</name>
<evidence type="ECO:0000313" key="1">
    <source>
        <dbReference type="EMBL" id="GGA93402.1"/>
    </source>
</evidence>
<evidence type="ECO:0000313" key="2">
    <source>
        <dbReference type="EMBL" id="SNW00618.1"/>
    </source>
</evidence>
<dbReference type="Pfam" id="PF11753">
    <property type="entry name" value="DUF3310"/>
    <property type="match status" value="1"/>
</dbReference>
<sequence length="135" mass="15928">MDGLKIGNTIKVNTKNGYMIAKVLDTYNDGFVVTTDEGDNCWLSYETDWEKIPSSKKLENKKRPKHYGDAEFDLIDYWCTRYSKEELRGAFKSQLSKYTDRLGYKDDEIDELDKIIDYTTRYRDHLKKVAETNEK</sequence>
<gene>
    <name evidence="1" type="ORF">GCM10007183_17010</name>
    <name evidence="2" type="ORF">SAMEA4412661_00494</name>
</gene>
<reference evidence="1" key="1">
    <citation type="journal article" date="2014" name="Int. J. Syst. Evol. Microbiol.">
        <title>Complete genome of a new Firmicutes species belonging to the dominant human colonic microbiota ('Ruminococcus bicirculans') reveals two chromosomes and a selective capacity to utilize plant glucans.</title>
        <authorList>
            <consortium name="NISC Comparative Sequencing Program"/>
            <person name="Wegmann U."/>
            <person name="Louis P."/>
            <person name="Goesmann A."/>
            <person name="Henrissat B."/>
            <person name="Duncan S.H."/>
            <person name="Flint H.J."/>
        </authorList>
    </citation>
    <scope>NUCLEOTIDE SEQUENCE</scope>
    <source>
        <strain evidence="1">CCM 4175</strain>
    </source>
</reference>
<protein>
    <submittedName>
        <fullName evidence="2">Protein of unknwon function (DUF3310)</fullName>
    </submittedName>
</protein>
<reference evidence="2 3" key="2">
    <citation type="submission" date="2017-06" db="EMBL/GenBank/DDBJ databases">
        <authorList>
            <consortium name="Pathogen Informatics"/>
        </authorList>
    </citation>
    <scope>NUCLEOTIDE SEQUENCE [LARGE SCALE GENOMIC DNA]</scope>
    <source>
        <strain evidence="2 3">NCTC13833</strain>
    </source>
</reference>
<dbReference type="AlphaFoldDB" id="A0A240C0J6"/>
<keyword evidence="4" id="KW-1185">Reference proteome</keyword>
<reference evidence="4" key="3">
    <citation type="journal article" date="2019" name="Int. J. Syst. Evol. Microbiol.">
        <title>The Global Catalogue of Microorganisms (GCM) 10K type strain sequencing project: providing services to taxonomists for standard genome sequencing and annotation.</title>
        <authorList>
            <consortium name="The Broad Institute Genomics Platform"/>
            <consortium name="The Broad Institute Genome Sequencing Center for Infectious Disease"/>
            <person name="Wu L."/>
            <person name="Ma J."/>
        </authorList>
    </citation>
    <scope>NUCLEOTIDE SEQUENCE [LARGE SCALE GENOMIC DNA]</scope>
    <source>
        <strain evidence="4">CCM 4175</strain>
    </source>
</reference>
<dbReference type="Proteomes" id="UP000652995">
    <property type="component" value="Unassembled WGS sequence"/>
</dbReference>
<organism evidence="2 3">
    <name type="scientific">Staphylococcus muscae</name>
    <dbReference type="NCBI Taxonomy" id="1294"/>
    <lineage>
        <taxon>Bacteria</taxon>
        <taxon>Bacillati</taxon>
        <taxon>Bacillota</taxon>
        <taxon>Bacilli</taxon>
        <taxon>Bacillales</taxon>
        <taxon>Staphylococcaceae</taxon>
        <taxon>Staphylococcus</taxon>
    </lineage>
</organism>
<accession>A0A240C0J6</accession>
<dbReference type="InterPro" id="IPR021739">
    <property type="entry name" value="SaV-like"/>
</dbReference>
<proteinExistence type="predicted"/>
<evidence type="ECO:0000313" key="3">
    <source>
        <dbReference type="Proteomes" id="UP000243706"/>
    </source>
</evidence>